<dbReference type="Pfam" id="PF04717">
    <property type="entry name" value="Phage_base_V"/>
    <property type="match status" value="1"/>
</dbReference>
<protein>
    <submittedName>
        <fullName evidence="5">Type VI secretion system spike protein VgrG1b</fullName>
    </submittedName>
</protein>
<feature type="domain" description="Gp5/Type VI secretion system Vgr C-terminal trimerisation" evidence="4">
    <location>
        <begin position="498"/>
        <end position="591"/>
    </location>
</feature>
<dbReference type="SUPFAM" id="SSF69349">
    <property type="entry name" value="Phage fibre proteins"/>
    <property type="match status" value="1"/>
</dbReference>
<dbReference type="SUPFAM" id="SSF69255">
    <property type="entry name" value="gp5 N-terminal domain-like"/>
    <property type="match status" value="1"/>
</dbReference>
<feature type="compositionally biased region" description="Polar residues" evidence="2">
    <location>
        <begin position="907"/>
        <end position="918"/>
    </location>
</feature>
<dbReference type="EMBL" id="BAABFO010000032">
    <property type="protein sequence ID" value="GAA4342122.1"/>
    <property type="molecule type" value="Genomic_DNA"/>
</dbReference>
<comment type="similarity">
    <text evidence="1">Belongs to the VgrG protein family.</text>
</comment>
<dbReference type="InterPro" id="IPR006531">
    <property type="entry name" value="Gp5/Vgr_OB"/>
</dbReference>
<dbReference type="Pfam" id="PF05954">
    <property type="entry name" value="Phage_GPD"/>
    <property type="match status" value="1"/>
</dbReference>
<dbReference type="NCBIfam" id="TIGR01646">
    <property type="entry name" value="vgr_GE"/>
    <property type="match status" value="1"/>
</dbReference>
<comment type="caution">
    <text evidence="5">The sequence shown here is derived from an EMBL/GenBank/DDBJ whole genome shotgun (WGS) entry which is preliminary data.</text>
</comment>
<evidence type="ECO:0000259" key="4">
    <source>
        <dbReference type="Pfam" id="PF22178"/>
    </source>
</evidence>
<feature type="region of interest" description="Disordered" evidence="2">
    <location>
        <begin position="871"/>
        <end position="918"/>
    </location>
</feature>
<keyword evidence="6" id="KW-1185">Reference proteome</keyword>
<evidence type="ECO:0000313" key="6">
    <source>
        <dbReference type="Proteomes" id="UP001501671"/>
    </source>
</evidence>
<name>A0ABP8HPB3_9BURK</name>
<dbReference type="Gene3D" id="2.30.110.50">
    <property type="match status" value="1"/>
</dbReference>
<dbReference type="SUPFAM" id="SSF69279">
    <property type="entry name" value="Phage tail proteins"/>
    <property type="match status" value="2"/>
</dbReference>
<dbReference type="Gene3D" id="2.40.50.230">
    <property type="entry name" value="Gp5 N-terminal domain"/>
    <property type="match status" value="1"/>
</dbReference>
<feature type="domain" description="Gp5/Type VI secretion system Vgr protein OB-fold" evidence="3">
    <location>
        <begin position="413"/>
        <end position="481"/>
    </location>
</feature>
<dbReference type="Gene3D" id="4.10.220.110">
    <property type="match status" value="1"/>
</dbReference>
<dbReference type="InterPro" id="IPR006533">
    <property type="entry name" value="T6SS_Vgr_RhsGE"/>
</dbReference>
<dbReference type="Pfam" id="PF22178">
    <property type="entry name" value="Gp5_trimer_C"/>
    <property type="match status" value="1"/>
</dbReference>
<dbReference type="Proteomes" id="UP001501671">
    <property type="component" value="Unassembled WGS sequence"/>
</dbReference>
<feature type="compositionally biased region" description="Low complexity" evidence="2">
    <location>
        <begin position="894"/>
        <end position="903"/>
    </location>
</feature>
<evidence type="ECO:0000259" key="3">
    <source>
        <dbReference type="Pfam" id="PF04717"/>
    </source>
</evidence>
<evidence type="ECO:0000256" key="1">
    <source>
        <dbReference type="ARBA" id="ARBA00005558"/>
    </source>
</evidence>
<dbReference type="InterPro" id="IPR054030">
    <property type="entry name" value="Gp5_Vgr_C"/>
</dbReference>
<sequence length="918" mass="100025">MPTKPLMTFESPAGDDLLFSSLRGSAELGRPYEYEVTLLSRNPSVDLRSLVGQRVAVELGLPDGTRRKFHGYVVRFRQTGMRGRYHVYQASLRPWLWLLRRRTNSRIYPSVPAQSGGSPPPAPRAPLTAKGVVEHVFNDKVYQRIDFGAGIDWHIQNREMPERDFWVQYRESDFNFVSRLLEDEGVHYWFWDKQGDEQMRIADTLSAHDTVPGYETLPFGRLQDDNEVVHAWRPRVNLRTPAARVMDYDFTHPPPLDPGAVLNMQLDRQHLDLDVQLDDFPDLELFEYPARFLTDSQGGSRAMARADEAGADWCGASGETNARGLAVGTRFKLEGHPRAEQNDEYVVIRAEYELDFADYEGLDDTPQLTRYTCRFDALPAFRPYAPARSTPRPRVRGPETAIVAGPAGEEIHTDEYGRVKVQFLWDREGTQDENSSCYVRVSHPWAGNQWGMIAIPRIGQEVIVDFLQGDPDRPIITGRVYNAANMPPYDLPLNKTQTGIKTRSTPGGTIQNFNELRFEDKKGEEQVYIHAERNMDVKVENDSSLSVDANRAVSVGASRTTTIKGDFDKLFIKNKHHVEVDKGEDYTVKEGGQVIRVNSGGQYLGSKSGKQEFYTDTGQQVTVLGSEGQKVYVQGGQGVTVTDGDAVLYVSGHDRKVGASNIEHVAMAGDINQIASNTYFAQGADLKFKSTGQVLFACDGDFKIMNGGSYSVTNMGSTTATKLGSWTDLTVSIGNTTSLALTNATSMGLTNSTSISLKLDTSVGVSFGCKLSADLSNTLLKVDSAGMNTELATLKLINGGGGGGGGGGGAAGPYTGWGIASIVGSIVSGAASYFNLFSASGAITIGAFDHSDGKTPYQAAWEKAGNSIAEGFYPDISPPAPPTADEQQADRDASLPPADPAAAGQGISLSAPSAGTPR</sequence>
<gene>
    <name evidence="5" type="primary">vgrG1b</name>
    <name evidence="5" type="ORF">GCM10023144_43730</name>
</gene>
<dbReference type="NCBIfam" id="TIGR03361">
    <property type="entry name" value="VI_Rhs_Vgr"/>
    <property type="match status" value="1"/>
</dbReference>
<accession>A0ABP8HPB3</accession>
<dbReference type="Gene3D" id="3.55.50.10">
    <property type="entry name" value="Baseplate protein-like domains"/>
    <property type="match status" value="1"/>
</dbReference>
<dbReference type="RefSeq" id="WP_345252059.1">
    <property type="nucleotide sequence ID" value="NZ_BAABFO010000032.1"/>
</dbReference>
<dbReference type="InterPro" id="IPR017847">
    <property type="entry name" value="T6SS_RhsGE_Vgr_subset"/>
</dbReference>
<organism evidence="5 6">
    <name type="scientific">Pigmentiphaga soli</name>
    <dbReference type="NCBI Taxonomy" id="1007095"/>
    <lineage>
        <taxon>Bacteria</taxon>
        <taxon>Pseudomonadati</taxon>
        <taxon>Pseudomonadota</taxon>
        <taxon>Betaproteobacteria</taxon>
        <taxon>Burkholderiales</taxon>
        <taxon>Alcaligenaceae</taxon>
        <taxon>Pigmentiphaga</taxon>
    </lineage>
</organism>
<proteinExistence type="inferred from homology"/>
<reference evidence="6" key="1">
    <citation type="journal article" date="2019" name="Int. J. Syst. Evol. Microbiol.">
        <title>The Global Catalogue of Microorganisms (GCM) 10K type strain sequencing project: providing services to taxonomists for standard genome sequencing and annotation.</title>
        <authorList>
            <consortium name="The Broad Institute Genomics Platform"/>
            <consortium name="The Broad Institute Genome Sequencing Center for Infectious Disease"/>
            <person name="Wu L."/>
            <person name="Ma J."/>
        </authorList>
    </citation>
    <scope>NUCLEOTIDE SEQUENCE [LARGE SCALE GENOMIC DNA]</scope>
    <source>
        <strain evidence="6">JCM 17666</strain>
    </source>
</reference>
<dbReference type="InterPro" id="IPR037026">
    <property type="entry name" value="Vgr_OB-fold_dom_sf"/>
</dbReference>
<evidence type="ECO:0000313" key="5">
    <source>
        <dbReference type="EMBL" id="GAA4342122.1"/>
    </source>
</evidence>
<evidence type="ECO:0000256" key="2">
    <source>
        <dbReference type="SAM" id="MobiDB-lite"/>
    </source>
</evidence>